<keyword evidence="7" id="KW-0547">Nucleotide-binding</keyword>
<evidence type="ECO:0000313" key="12">
    <source>
        <dbReference type="EMBL" id="TKW61982.1"/>
    </source>
</evidence>
<dbReference type="SUPFAM" id="SSF56112">
    <property type="entry name" value="Protein kinase-like (PK-like)"/>
    <property type="match status" value="1"/>
</dbReference>
<evidence type="ECO:0000256" key="2">
    <source>
        <dbReference type="ARBA" id="ARBA00007599"/>
    </source>
</evidence>
<evidence type="ECO:0000256" key="5">
    <source>
        <dbReference type="ARBA" id="ARBA00022694"/>
    </source>
</evidence>
<accession>A0A6N4RDC1</accession>
<dbReference type="Pfam" id="PF01636">
    <property type="entry name" value="APH"/>
    <property type="match status" value="1"/>
</dbReference>
<keyword evidence="4" id="KW-0963">Cytoplasm</keyword>
<keyword evidence="9" id="KW-0460">Magnesium</keyword>
<feature type="domain" description="Aminoglycoside phosphotransferase" evidence="11">
    <location>
        <begin position="335"/>
        <end position="556"/>
    </location>
</feature>
<dbReference type="Pfam" id="PF02367">
    <property type="entry name" value="TsaE"/>
    <property type="match status" value="1"/>
</dbReference>
<dbReference type="GO" id="GO:0046872">
    <property type="term" value="F:metal ion binding"/>
    <property type="evidence" value="ECO:0007669"/>
    <property type="project" value="UniProtKB-KW"/>
</dbReference>
<evidence type="ECO:0000256" key="7">
    <source>
        <dbReference type="ARBA" id="ARBA00022741"/>
    </source>
</evidence>
<evidence type="ECO:0000256" key="4">
    <source>
        <dbReference type="ARBA" id="ARBA00022490"/>
    </source>
</evidence>
<dbReference type="GO" id="GO:0016740">
    <property type="term" value="F:transferase activity"/>
    <property type="evidence" value="ECO:0007669"/>
    <property type="project" value="UniProtKB-KW"/>
</dbReference>
<name>A0A6N4RDC1_BLAVI</name>
<dbReference type="InterPro" id="IPR027417">
    <property type="entry name" value="P-loop_NTPase"/>
</dbReference>
<evidence type="ECO:0000256" key="9">
    <source>
        <dbReference type="ARBA" id="ARBA00022842"/>
    </source>
</evidence>
<evidence type="ECO:0000256" key="10">
    <source>
        <dbReference type="ARBA" id="ARBA00032441"/>
    </source>
</evidence>
<dbReference type="InterPro" id="IPR002575">
    <property type="entry name" value="Aminoglycoside_PTrfase"/>
</dbReference>
<evidence type="ECO:0000259" key="11">
    <source>
        <dbReference type="Pfam" id="PF01636"/>
    </source>
</evidence>
<comment type="subcellular location">
    <subcellularLocation>
        <location evidence="1">Cytoplasm</location>
    </subcellularLocation>
</comment>
<dbReference type="GO" id="GO:0002949">
    <property type="term" value="P:tRNA threonylcarbamoyladenosine modification"/>
    <property type="evidence" value="ECO:0007669"/>
    <property type="project" value="InterPro"/>
</dbReference>
<dbReference type="EMBL" id="VAFM01000001">
    <property type="protein sequence ID" value="TKW61982.1"/>
    <property type="molecule type" value="Genomic_DNA"/>
</dbReference>
<dbReference type="SUPFAM" id="SSF52540">
    <property type="entry name" value="P-loop containing nucleoside triphosphate hydrolases"/>
    <property type="match status" value="1"/>
</dbReference>
<keyword evidence="8" id="KW-0067">ATP-binding</keyword>
<dbReference type="PANTHER" id="PTHR33540">
    <property type="entry name" value="TRNA THREONYLCARBAMOYLADENOSINE BIOSYNTHESIS PROTEIN TSAE"/>
    <property type="match status" value="1"/>
</dbReference>
<reference evidence="12 13" key="1">
    <citation type="journal article" date="2017" name="Nat. Commun.">
        <title>In situ click chemistry generation of cyclooxygenase-2 inhibitors.</title>
        <authorList>
            <person name="Bhardwaj A."/>
            <person name="Kaur J."/>
            <person name="Wuest M."/>
            <person name="Wuest F."/>
        </authorList>
    </citation>
    <scope>NUCLEOTIDE SEQUENCE [LARGE SCALE GENOMIC DNA]</scope>
    <source>
        <strain evidence="12">S2_018_000_R2_106</strain>
    </source>
</reference>
<dbReference type="Gene3D" id="3.90.1200.10">
    <property type="match status" value="1"/>
</dbReference>
<dbReference type="InterPro" id="IPR003442">
    <property type="entry name" value="T6A_TsaE"/>
</dbReference>
<proteinExistence type="inferred from homology"/>
<dbReference type="InterPro" id="IPR011009">
    <property type="entry name" value="Kinase-like_dom_sf"/>
</dbReference>
<evidence type="ECO:0000256" key="3">
    <source>
        <dbReference type="ARBA" id="ARBA00019010"/>
    </source>
</evidence>
<dbReference type="GO" id="GO:0005737">
    <property type="term" value="C:cytoplasm"/>
    <property type="evidence" value="ECO:0007669"/>
    <property type="project" value="UniProtKB-SubCell"/>
</dbReference>
<dbReference type="Gene3D" id="3.40.50.300">
    <property type="entry name" value="P-loop containing nucleotide triphosphate hydrolases"/>
    <property type="match status" value="1"/>
</dbReference>
<evidence type="ECO:0000313" key="13">
    <source>
        <dbReference type="Proteomes" id="UP000320948"/>
    </source>
</evidence>
<evidence type="ECO:0000256" key="6">
    <source>
        <dbReference type="ARBA" id="ARBA00022723"/>
    </source>
</evidence>
<comment type="similarity">
    <text evidence="2">Belongs to the TsaE family.</text>
</comment>
<keyword evidence="5" id="KW-0819">tRNA processing</keyword>
<dbReference type="Gene3D" id="3.30.200.20">
    <property type="entry name" value="Phosphorylase Kinase, domain 1"/>
    <property type="match status" value="1"/>
</dbReference>
<keyword evidence="6" id="KW-0479">Metal-binding</keyword>
<gene>
    <name evidence="12" type="primary">tsaE</name>
    <name evidence="12" type="ORF">DI628_05005</name>
</gene>
<organism evidence="12 13">
    <name type="scientific">Blastochloris viridis</name>
    <name type="common">Rhodopseudomonas viridis</name>
    <dbReference type="NCBI Taxonomy" id="1079"/>
    <lineage>
        <taxon>Bacteria</taxon>
        <taxon>Pseudomonadati</taxon>
        <taxon>Pseudomonadota</taxon>
        <taxon>Alphaproteobacteria</taxon>
        <taxon>Hyphomicrobiales</taxon>
        <taxon>Blastochloridaceae</taxon>
        <taxon>Blastochloris</taxon>
    </lineage>
</organism>
<sequence>MQPDCVAAGLEAPVFTQLVPLQYCMVLVVVLKMMWPASPAGVLHIANAHDGASTQSSINNLNITVVYSIRHRACPDSQPPLPLKHETLGARLQQVLSLSALPRLYTMPTNRAETLGFVQKTAKLSSMIEPRTPPAGQYLCPTLVVDLADENATAELAGLIARYTLAGDLIRLEGELGAGKSTFSRHFLHALGHTGDVPSPTYTLVQLYETTPRVPVAHIDCYRLKTPEELDGLGLESFRQHGVVLAEWPEKGGALLAADQPDFLSYHIQEMNNPGVLTLAFSSGATAHGRTVTLTGSRSWQRRFGLMFANVRRPRSEAAQKAFLDSLGLQDYAVENLGGDWSFRSYWRVRLNDGTSRMLMDAPSPMEGVKEFADVAAYYNAHGLRAPKEYGRDEAEGYLLLEDFGGRALASVSGEDANAWYGVAIDALCHLCTVPARTGGRTFTPRDWWIDAARFTDWYMPMVRGHATTVAERAHYMGLWQKMFEAFREIPQGTMPWDYQATNMMLLSDEPSLQNFGLIDIQDAKHTPISTDMAILLRDIRRAPNDALEAAMITRAAATLGLDRDLLAHTVDIASLHHCSRILGGLARIYVRDGKTAGPRRFIPRTWEVAHQSYANPALHDIVDFMREWEAPGLALMADAV</sequence>
<dbReference type="PANTHER" id="PTHR33540:SF2">
    <property type="entry name" value="TRNA THREONYLCARBAMOYLADENOSINE BIOSYNTHESIS PROTEIN TSAE"/>
    <property type="match status" value="1"/>
</dbReference>
<evidence type="ECO:0000256" key="1">
    <source>
        <dbReference type="ARBA" id="ARBA00004496"/>
    </source>
</evidence>
<dbReference type="AlphaFoldDB" id="A0A6N4RDC1"/>
<protein>
    <recommendedName>
        <fullName evidence="3">tRNA threonylcarbamoyladenosine biosynthesis protein TsaE</fullName>
    </recommendedName>
    <alternativeName>
        <fullName evidence="10">t(6)A37 threonylcarbamoyladenosine biosynthesis protein TsaE</fullName>
    </alternativeName>
</protein>
<dbReference type="Proteomes" id="UP000320948">
    <property type="component" value="Unassembled WGS sequence"/>
</dbReference>
<keyword evidence="12" id="KW-0808">Transferase</keyword>
<evidence type="ECO:0000256" key="8">
    <source>
        <dbReference type="ARBA" id="ARBA00022840"/>
    </source>
</evidence>
<comment type="caution">
    <text evidence="12">The sequence shown here is derived from an EMBL/GenBank/DDBJ whole genome shotgun (WGS) entry which is preliminary data.</text>
</comment>
<dbReference type="NCBIfam" id="TIGR00150">
    <property type="entry name" value="T6A_YjeE"/>
    <property type="match status" value="1"/>
</dbReference>
<dbReference type="GO" id="GO:0005524">
    <property type="term" value="F:ATP binding"/>
    <property type="evidence" value="ECO:0007669"/>
    <property type="project" value="UniProtKB-KW"/>
</dbReference>